<accession>A0A914WV35</accession>
<feature type="compositionally biased region" description="Basic residues" evidence="5">
    <location>
        <begin position="261"/>
        <end position="271"/>
    </location>
</feature>
<keyword evidence="1" id="KW-0479">Metal-binding</keyword>
<dbReference type="GO" id="GO:0008270">
    <property type="term" value="F:zinc ion binding"/>
    <property type="evidence" value="ECO:0007669"/>
    <property type="project" value="UniProtKB-KW"/>
</dbReference>
<evidence type="ECO:0000313" key="8">
    <source>
        <dbReference type="WBParaSite" id="PSAMB.scaffold5364size11875.g26458.t1"/>
    </source>
</evidence>
<evidence type="ECO:0000256" key="5">
    <source>
        <dbReference type="SAM" id="MobiDB-lite"/>
    </source>
</evidence>
<protein>
    <submittedName>
        <fullName evidence="8">C2H2-type domain-containing protein</fullName>
    </submittedName>
</protein>
<evidence type="ECO:0000259" key="6">
    <source>
        <dbReference type="SMART" id="SM00355"/>
    </source>
</evidence>
<feature type="domain" description="C2H2-type" evidence="6">
    <location>
        <begin position="682"/>
        <end position="706"/>
    </location>
</feature>
<feature type="compositionally biased region" description="Basic residues" evidence="5">
    <location>
        <begin position="116"/>
        <end position="128"/>
    </location>
</feature>
<keyword evidence="4" id="KW-0862">Zinc</keyword>
<dbReference type="GO" id="GO:0005634">
    <property type="term" value="C:nucleus"/>
    <property type="evidence" value="ECO:0007669"/>
    <property type="project" value="TreeGrafter"/>
</dbReference>
<evidence type="ECO:0000256" key="4">
    <source>
        <dbReference type="ARBA" id="ARBA00022833"/>
    </source>
</evidence>
<feature type="compositionally biased region" description="Polar residues" evidence="5">
    <location>
        <begin position="150"/>
        <end position="171"/>
    </location>
</feature>
<feature type="domain" description="C2H2-type" evidence="6">
    <location>
        <begin position="575"/>
        <end position="599"/>
    </location>
</feature>
<dbReference type="GO" id="GO:0045944">
    <property type="term" value="P:positive regulation of transcription by RNA polymerase II"/>
    <property type="evidence" value="ECO:0007669"/>
    <property type="project" value="TreeGrafter"/>
</dbReference>
<feature type="compositionally biased region" description="Basic and acidic residues" evidence="5">
    <location>
        <begin position="177"/>
        <end position="187"/>
    </location>
</feature>
<name>A0A914WV35_9BILA</name>
<evidence type="ECO:0000256" key="1">
    <source>
        <dbReference type="ARBA" id="ARBA00022723"/>
    </source>
</evidence>
<dbReference type="PANTHER" id="PTHR24403:SF67">
    <property type="entry name" value="FI01116P-RELATED"/>
    <property type="match status" value="1"/>
</dbReference>
<feature type="region of interest" description="Disordered" evidence="5">
    <location>
        <begin position="110"/>
        <end position="219"/>
    </location>
</feature>
<evidence type="ECO:0000313" key="7">
    <source>
        <dbReference type="Proteomes" id="UP000887566"/>
    </source>
</evidence>
<feature type="domain" description="C2H2-type" evidence="6">
    <location>
        <begin position="428"/>
        <end position="452"/>
    </location>
</feature>
<dbReference type="InterPro" id="IPR013087">
    <property type="entry name" value="Znf_C2H2_type"/>
</dbReference>
<dbReference type="SMART" id="SM00355">
    <property type="entry name" value="ZnF_C2H2"/>
    <property type="match status" value="8"/>
</dbReference>
<feature type="domain" description="C2H2-type" evidence="6">
    <location>
        <begin position="323"/>
        <end position="347"/>
    </location>
</feature>
<dbReference type="InterPro" id="IPR050688">
    <property type="entry name" value="Zinc_finger/UBP_domain"/>
</dbReference>
<feature type="domain" description="C2H2-type" evidence="6">
    <location>
        <begin position="653"/>
        <end position="675"/>
    </location>
</feature>
<feature type="domain" description="C2H2-type" evidence="6">
    <location>
        <begin position="31"/>
        <end position="55"/>
    </location>
</feature>
<feature type="domain" description="C2H2-type" evidence="6">
    <location>
        <begin position="870"/>
        <end position="892"/>
    </location>
</feature>
<proteinExistence type="predicted"/>
<evidence type="ECO:0000256" key="2">
    <source>
        <dbReference type="ARBA" id="ARBA00022737"/>
    </source>
</evidence>
<feature type="domain" description="C2H2-type" evidence="6">
    <location>
        <begin position="775"/>
        <end position="799"/>
    </location>
</feature>
<sequence length="898" mass="103824">MSALCAACGEFVDDNRRLAHVYRSHVKEKLFTCPGCNYHSTFDYEDVRSHIDKDHPVLSIVGVVDQTAIYHKLIDHSLEQCFPGCNLVPKQIADQTKFIKIESPKEVILESGMQRRSQRITTRRRPSRLRFPSVSPEPPLATARKRKSSKITMSDNSFESNGHTSAGSSVSPRRRKSEPVATKDKQMNPESSQSMPKRGRRSTRRFSPSEVKTEVSSVEMGYQFPSRRYPRRENATCLVIDRSPSPGEPKDEEDFESPKLTNRRSYPKKNRPNGLTPLNARYFAPKSHPNQKRGADRFCFECNKIVKGSTRHIYNYHLKQPLFRCPLCPHFSTYDKQSVQDHIGRIHEGKGLAIDCAELYQKEMAEWNYRCWWSKDAAAITPKDAALSNEDDEKKSFTEKVFCHVCQTAVHRLKKQHILEVHVKKPLYVCPHCEFFSVSSKQRVNRHARTKHPGEGPSLSAVDREAEYHQLIVEWERKCFPDDYKHEEPKSLSLAAKTSRRPPCTRSAVKIAFKWKPRRLRNTLAQQMPITNGHDTAPSTSHSKRPTSYCQLCCAQVPMPRIVHLYRDHFKRPLFKCPHCPFYSTYAKYRVNKHISNIHRNEPDKKVIDLLRDQSVLEEIAKLEAACWRLFNGYENEVKTAALDDRESDVRQVECLLCMEKVSSRMQQLHIYKDHLKVDDLFYCTKCGFKSSFNSNAVRRHVARLHADGEGYASRITDYVHKLVELEDGCFPAEHSPARRQQKLWAPCQQCGQSVMMCRRPMHVLIDHVNIADMFACRYCDIKSCYKRSYVTRHSRKQHNDVTIHSRMEEFQEVVEKQTKLCFPLAQKPSTRFIGLAKSGLSTSHCSVCNKEQTEGAAHHIRRAHLPPLFKSTACPFTTYSFVQVQDHVRNHHSHVFQ</sequence>
<evidence type="ECO:0000256" key="3">
    <source>
        <dbReference type="ARBA" id="ARBA00022771"/>
    </source>
</evidence>
<dbReference type="Gene3D" id="3.30.160.60">
    <property type="entry name" value="Classic Zinc Finger"/>
    <property type="match status" value="1"/>
</dbReference>
<keyword evidence="2" id="KW-0677">Repeat</keyword>
<dbReference type="PANTHER" id="PTHR24403">
    <property type="entry name" value="ZINC FINGER PROTEIN"/>
    <property type="match status" value="1"/>
</dbReference>
<dbReference type="WBParaSite" id="PSAMB.scaffold5364size11875.g26458.t1">
    <property type="protein sequence ID" value="PSAMB.scaffold5364size11875.g26458.t1"/>
    <property type="gene ID" value="PSAMB.scaffold5364size11875.g26458"/>
</dbReference>
<dbReference type="Proteomes" id="UP000887566">
    <property type="component" value="Unplaced"/>
</dbReference>
<keyword evidence="7" id="KW-1185">Reference proteome</keyword>
<keyword evidence="3" id="KW-0863">Zinc-finger</keyword>
<reference evidence="8" key="1">
    <citation type="submission" date="2022-11" db="UniProtKB">
        <authorList>
            <consortium name="WormBaseParasite"/>
        </authorList>
    </citation>
    <scope>IDENTIFICATION</scope>
</reference>
<feature type="region of interest" description="Disordered" evidence="5">
    <location>
        <begin position="235"/>
        <end position="289"/>
    </location>
</feature>
<organism evidence="7 8">
    <name type="scientific">Plectus sambesii</name>
    <dbReference type="NCBI Taxonomy" id="2011161"/>
    <lineage>
        <taxon>Eukaryota</taxon>
        <taxon>Metazoa</taxon>
        <taxon>Ecdysozoa</taxon>
        <taxon>Nematoda</taxon>
        <taxon>Chromadorea</taxon>
        <taxon>Plectida</taxon>
        <taxon>Plectina</taxon>
        <taxon>Plectoidea</taxon>
        <taxon>Plectidae</taxon>
        <taxon>Plectus</taxon>
    </lineage>
</organism>
<dbReference type="AlphaFoldDB" id="A0A914WV35"/>